<evidence type="ECO:0000256" key="3">
    <source>
        <dbReference type="ARBA" id="ARBA00022454"/>
    </source>
</evidence>
<comment type="subcellular location">
    <subcellularLocation>
        <location evidence="1">Chromosome</location>
    </subcellularLocation>
</comment>
<keyword evidence="4" id="KW-0132">Cell division</keyword>
<evidence type="ECO:0000256" key="7">
    <source>
        <dbReference type="ARBA" id="ARBA00023306"/>
    </source>
</evidence>
<comment type="similarity">
    <text evidence="2">Belongs to the CND3 (condensin subunit 3) family.</text>
</comment>
<feature type="compositionally biased region" description="Acidic residues" evidence="8">
    <location>
        <begin position="1012"/>
        <end position="1022"/>
    </location>
</feature>
<name>A0A4S4KZL0_9AGAM</name>
<keyword evidence="6" id="KW-0226">DNA condensation</keyword>
<dbReference type="GO" id="GO:0000793">
    <property type="term" value="C:condensed chromosome"/>
    <property type="evidence" value="ECO:0007669"/>
    <property type="project" value="TreeGrafter"/>
</dbReference>
<evidence type="ECO:0000256" key="1">
    <source>
        <dbReference type="ARBA" id="ARBA00004286"/>
    </source>
</evidence>
<accession>A0A4S4KZL0</accession>
<dbReference type="InterPro" id="IPR016024">
    <property type="entry name" value="ARM-type_fold"/>
</dbReference>
<evidence type="ECO:0000256" key="8">
    <source>
        <dbReference type="SAM" id="MobiDB-lite"/>
    </source>
</evidence>
<evidence type="ECO:0000313" key="11">
    <source>
        <dbReference type="Proteomes" id="UP000308199"/>
    </source>
</evidence>
<feature type="domain" description="Nuclear condensin complex subunit 3 C-terminal" evidence="9">
    <location>
        <begin position="563"/>
        <end position="839"/>
    </location>
</feature>
<keyword evidence="11" id="KW-1185">Reference proteome</keyword>
<keyword evidence="5" id="KW-0498">Mitosis</keyword>
<dbReference type="Gene3D" id="1.25.10.10">
    <property type="entry name" value="Leucine-rich Repeat Variant"/>
    <property type="match status" value="1"/>
</dbReference>
<dbReference type="PANTHER" id="PTHR14418:SF5">
    <property type="entry name" value="CONDENSIN COMPLEX SUBUNIT 3"/>
    <property type="match status" value="1"/>
</dbReference>
<dbReference type="Pfam" id="PF12719">
    <property type="entry name" value="Cnd3"/>
    <property type="match status" value="1"/>
</dbReference>
<dbReference type="InterPro" id="IPR011989">
    <property type="entry name" value="ARM-like"/>
</dbReference>
<comment type="caution">
    <text evidence="10">The sequence shown here is derived from an EMBL/GenBank/DDBJ whole genome shotgun (WGS) entry which is preliminary data.</text>
</comment>
<evidence type="ECO:0000259" key="9">
    <source>
        <dbReference type="Pfam" id="PF12719"/>
    </source>
</evidence>
<evidence type="ECO:0000256" key="6">
    <source>
        <dbReference type="ARBA" id="ARBA00023067"/>
    </source>
</evidence>
<dbReference type="GO" id="GO:0000796">
    <property type="term" value="C:condensin complex"/>
    <property type="evidence" value="ECO:0007669"/>
    <property type="project" value="InterPro"/>
</dbReference>
<dbReference type="PANTHER" id="PTHR14418">
    <property type="entry name" value="CONDENSIN COMPLEX SUBUNIT 3-RELATED"/>
    <property type="match status" value="1"/>
</dbReference>
<feature type="compositionally biased region" description="Polar residues" evidence="8">
    <location>
        <begin position="982"/>
        <end position="991"/>
    </location>
</feature>
<evidence type="ECO:0000256" key="2">
    <source>
        <dbReference type="ARBA" id="ARBA00006533"/>
    </source>
</evidence>
<dbReference type="GO" id="GO:0051301">
    <property type="term" value="P:cell division"/>
    <property type="evidence" value="ECO:0007669"/>
    <property type="project" value="UniProtKB-KW"/>
</dbReference>
<dbReference type="AlphaFoldDB" id="A0A4S4KZL0"/>
<proteinExistence type="inferred from homology"/>
<feature type="region of interest" description="Disordered" evidence="8">
    <location>
        <begin position="503"/>
        <end position="524"/>
    </location>
</feature>
<dbReference type="InterPro" id="IPR025977">
    <property type="entry name" value="Cnd3_C"/>
</dbReference>
<keyword evidence="3" id="KW-0158">Chromosome</keyword>
<dbReference type="OrthoDB" id="27187at2759"/>
<dbReference type="InterPro" id="IPR027165">
    <property type="entry name" value="CND3"/>
</dbReference>
<gene>
    <name evidence="10" type="ORF">EW145_g5551</name>
</gene>
<evidence type="ECO:0000313" key="10">
    <source>
        <dbReference type="EMBL" id="THH04392.1"/>
    </source>
</evidence>
<feature type="compositionally biased region" description="Acidic residues" evidence="8">
    <location>
        <begin position="1115"/>
        <end position="1131"/>
    </location>
</feature>
<evidence type="ECO:0000256" key="4">
    <source>
        <dbReference type="ARBA" id="ARBA00022618"/>
    </source>
</evidence>
<dbReference type="GO" id="GO:0007076">
    <property type="term" value="P:mitotic chromosome condensation"/>
    <property type="evidence" value="ECO:0007669"/>
    <property type="project" value="InterPro"/>
</dbReference>
<dbReference type="Pfam" id="PF20168">
    <property type="entry name" value="PDS5"/>
    <property type="match status" value="1"/>
</dbReference>
<dbReference type="SUPFAM" id="SSF48371">
    <property type="entry name" value="ARM repeat"/>
    <property type="match status" value="1"/>
</dbReference>
<dbReference type="EMBL" id="SGPK01000348">
    <property type="protein sequence ID" value="THH04392.1"/>
    <property type="molecule type" value="Genomic_DNA"/>
</dbReference>
<reference evidence="10 11" key="1">
    <citation type="submission" date="2019-02" db="EMBL/GenBank/DDBJ databases">
        <title>Genome sequencing of the rare red list fungi Phellinidium pouzarii.</title>
        <authorList>
            <person name="Buettner E."/>
            <person name="Kellner H."/>
        </authorList>
    </citation>
    <scope>NUCLEOTIDE SEQUENCE [LARGE SCALE GENOMIC DNA]</scope>
    <source>
        <strain evidence="10 11">DSM 108285</strain>
    </source>
</reference>
<evidence type="ECO:0000256" key="5">
    <source>
        <dbReference type="ARBA" id="ARBA00022776"/>
    </source>
</evidence>
<dbReference type="Proteomes" id="UP000308199">
    <property type="component" value="Unassembled WGS sequence"/>
</dbReference>
<keyword evidence="7" id="KW-0131">Cell cycle</keyword>
<protein>
    <recommendedName>
        <fullName evidence="9">Nuclear condensin complex subunit 3 C-terminal domain-containing protein</fullName>
    </recommendedName>
</protein>
<organism evidence="10 11">
    <name type="scientific">Phellinidium pouzarii</name>
    <dbReference type="NCBI Taxonomy" id="167371"/>
    <lineage>
        <taxon>Eukaryota</taxon>
        <taxon>Fungi</taxon>
        <taxon>Dikarya</taxon>
        <taxon>Basidiomycota</taxon>
        <taxon>Agaricomycotina</taxon>
        <taxon>Agaricomycetes</taxon>
        <taxon>Hymenochaetales</taxon>
        <taxon>Hymenochaetaceae</taxon>
        <taxon>Phellinidium</taxon>
    </lineage>
</organism>
<feature type="region of interest" description="Disordered" evidence="8">
    <location>
        <begin position="938"/>
        <end position="1165"/>
    </location>
</feature>
<sequence length="1165" mass="129526">MAPKDQFDLNSLAAAIPTVFDQAQSSLATHKKNSVALFKLQSASATVVEAIDKGKRKGSETKLVGEKAFSDVFMDMVNRVLVVKKSTPAADRIVKFVSNYVKFLIDKTDDKSDEEDSPSSRFVTRLLKYFLKGFQAKSKDVRFRCMSFVSEIISNLGEIDQDLYAELREALSERLSDKEPLIRAHSVAALSKLAMSEDPDDLEDADQPIVTSLLTSLFYDPAAEVRRAALVHIPFAPETLPALLTRSRDVDGVTRKLVYATVLPRLAHPKQLTIAQREQVVQQGLGDREEAVRVAAAKLLGSWVDICEGDLVVFLRLFDVRTTEVALDALKSIFVTRAEVVREVEFDDEFWAKLQPETALLARAFVEHCIGQDDQARLEAVLPVVTALAFHLQTQYNAFLHVLQDAEMAQVEDNDEDDELSEAQEEQLADVEFVMIELLQLAVHLDYTDEIGRRKMFGVVRNMLAHPQLPEPLIKPCIGVLNIMSPNERDLVRVVVEAVSELRDPEPEKGADEEDMAGNETMDSESMAVTARYTGFANRGRGRREPIEMSASEKAQADATDLRCLCLCIAVLERVNGSFAENSTLEGILADLIVPSVKRKELALRENGLISLGLCCLIAKNMALSSFQLFLSQVKSAPNSLRIKVLHVIFDIMMTYEKDILGGVETIGERVIAFLMQVLEVEESKRVQALICLGLSKLMLFGLVTDERVLTSLVLAYVSPASADNQELRQCLAYFLPAYCYSSPANQSKMQSIFVSAYDLVNRVYEDMEDDQDMITPLQFGQLLLDWTDSSKVVELPNAPSEPTFVHVSLAIDIIRALYDNVRTSDDRKTLCQLLGKLVFPTEAEQHALYTLYILVANLIELCPFEDVATDKVFLRFKKRLEKHFATELNDYDEQACFQDETYEEIFDFIGVTRPKQRRFEGSSKASVVDSDVVADEPSMKAGCGKDKMKSKTKKSSFDVSNDGKPSVASSSGSEDESAEETQPTKPTASNIRKGKGKKAVSGEPASASSDSELDEPESENGEDAKENLPLPSTPPRARSEKRLHTPTKTPSMASPAPKRQNRDTQALKNGRKRKEIAIKAPLTNATNKRKKSAIQELPKPPTRARPPKLKSPELSEDEAMSEDASEDDSDVVPSDTSIPRRTRNARPAPLIFEEKIGWDDSSDI</sequence>